<organism evidence="3 4">
    <name type="scientific">Mycolicibacterium fortuitum</name>
    <name type="common">Mycobacterium fortuitum</name>
    <dbReference type="NCBI Taxonomy" id="1766"/>
    <lineage>
        <taxon>Bacteria</taxon>
        <taxon>Bacillati</taxon>
        <taxon>Actinomycetota</taxon>
        <taxon>Actinomycetes</taxon>
        <taxon>Mycobacteriales</taxon>
        <taxon>Mycobacteriaceae</taxon>
        <taxon>Mycolicibacterium</taxon>
    </lineage>
</organism>
<dbReference type="SUPFAM" id="SSF57997">
    <property type="entry name" value="Tropomyosin"/>
    <property type="match status" value="1"/>
</dbReference>
<feature type="region of interest" description="Disordered" evidence="2">
    <location>
        <begin position="185"/>
        <end position="205"/>
    </location>
</feature>
<proteinExistence type="predicted"/>
<keyword evidence="1" id="KW-0175">Coiled coil</keyword>
<feature type="coiled-coil region" evidence="1">
    <location>
        <begin position="208"/>
        <end position="305"/>
    </location>
</feature>
<keyword evidence="4" id="KW-1185">Reference proteome</keyword>
<dbReference type="KEGG" id="mft:XA26_32060"/>
<gene>
    <name evidence="3" type="ORF">XA26_32060</name>
</gene>
<dbReference type="STRING" id="1766.XA26_32060"/>
<name>A0A0N9XSZ2_MYCFO</name>
<evidence type="ECO:0000313" key="4">
    <source>
        <dbReference type="Proteomes" id="UP000057134"/>
    </source>
</evidence>
<evidence type="ECO:0000313" key="3">
    <source>
        <dbReference type="EMBL" id="ALI27035.1"/>
    </source>
</evidence>
<dbReference type="EMBL" id="CP011269">
    <property type="protein sequence ID" value="ALI27035.1"/>
    <property type="molecule type" value="Genomic_DNA"/>
</dbReference>
<dbReference type="Proteomes" id="UP000057134">
    <property type="component" value="Chromosome"/>
</dbReference>
<dbReference type="AlphaFoldDB" id="A0A0N9XSZ2"/>
<accession>A0A0N9XSZ2</accession>
<protein>
    <submittedName>
        <fullName evidence="3">Uncharacterized protein</fullName>
    </submittedName>
</protein>
<evidence type="ECO:0000256" key="2">
    <source>
        <dbReference type="SAM" id="MobiDB-lite"/>
    </source>
</evidence>
<evidence type="ECO:0000256" key="1">
    <source>
        <dbReference type="SAM" id="Coils"/>
    </source>
</evidence>
<dbReference type="PATRIC" id="fig|1766.6.peg.3191"/>
<reference evidence="3 4" key="1">
    <citation type="journal article" date="2015" name="MBio">
        <title>Enzymatic Degradation of Phenazines Can Generate Energy and Protect Sensitive Organisms from Toxicity.</title>
        <authorList>
            <person name="Costa K.C."/>
            <person name="Bergkessel M."/>
            <person name="Saunders S."/>
            <person name="Korlach J."/>
            <person name="Newman D.K."/>
        </authorList>
    </citation>
    <scope>NUCLEOTIDE SEQUENCE [LARGE SCALE GENOMIC DNA]</scope>
    <source>
        <strain evidence="3 4">CT6</strain>
    </source>
</reference>
<sequence>MSKPNERHWPKRGCREVAVIVDEELDSLYRVRPEEFTARRKELAAAARKRGDAEAAKVIAAARRPTTAAWVVNLLALTDATVRPKLSDLHEALRAAHAAMDGQRIRELSTAQRVLVQDLARAGFAAAELSDPTAALRDDVTGTLQAAIADPEVTARLGRLARAEEWSGFGDFGVSSAVITRTRSDAGSATAASPPPANEPSPADTGAIEEARRRREAAASEVDRARAAHDDAIAALKARRAQVASARRHYEKLLETLAAAEHQLEAADAELDHAQRAADQLQDRLRTAEAVLTQAESQLAEFTSD</sequence>